<name>Q8E018_STRA5</name>
<dbReference type="HOGENOM" id="CLU_3423137_0_0_9"/>
<dbReference type="EMBL" id="AE009948">
    <property type="protein sequence ID" value="AAM99806.1"/>
    <property type="molecule type" value="Genomic_DNA"/>
</dbReference>
<evidence type="ECO:0000313" key="1">
    <source>
        <dbReference type="EMBL" id="AAM99806.1"/>
    </source>
</evidence>
<protein>
    <submittedName>
        <fullName evidence="1">Uncharacterized protein</fullName>
    </submittedName>
</protein>
<dbReference type="Proteomes" id="UP000000821">
    <property type="component" value="Chromosome"/>
</dbReference>
<dbReference type="KEGG" id="sag:SAG0920"/>
<accession>Q8E018</accession>
<proteinExistence type="predicted"/>
<dbReference type="STRING" id="208435.SAG0920"/>
<gene>
    <name evidence="1" type="ordered locus">SAG0920</name>
</gene>
<dbReference type="AlphaFoldDB" id="Q8E018"/>
<reference evidence="1 2" key="1">
    <citation type="journal article" date="2002" name="Proc. Natl. Acad. Sci. U.S.A.">
        <title>Complete genome sequence and comparative genomic analysis of an emerging human pathogen, serotype V Streptococcus agalactiae.</title>
        <authorList>
            <person name="Tettelin H."/>
            <person name="Masignani V."/>
            <person name="Cieslewicz M.J."/>
            <person name="Eisen J.A."/>
            <person name="Peterson S."/>
            <person name="Wessels M.R."/>
            <person name="Paulsen I.T."/>
            <person name="Nelson K.E."/>
            <person name="Margarit I."/>
            <person name="Read T.D."/>
            <person name="Madoff L.C."/>
            <person name="Wolf A.M."/>
            <person name="Beanan M.J."/>
            <person name="Brinkac L.M."/>
            <person name="Daugherty S.C."/>
            <person name="DeBoy R.T."/>
            <person name="Durkin S."/>
            <person name="Kolonay J.F."/>
            <person name="Umayam L.A."/>
            <person name="Madupu R."/>
            <person name="Lewis M.R."/>
            <person name="Radune D."/>
            <person name="Fedorova N.B."/>
            <person name="Scanlan D."/>
            <person name="Khouri H."/>
            <person name="Mulligan S."/>
            <person name="Carty H.A."/>
            <person name="Cline R.T."/>
            <person name="Gill J."/>
            <person name="Scarselli M."/>
            <person name="Mora M."/>
            <person name="Iacobini E.T."/>
            <person name="Brettoni C."/>
            <person name="Galli G."/>
            <person name="Mariani M."/>
            <person name="Vegni F."/>
            <person name="Maione D."/>
            <person name="Rinaudo D."/>
            <person name="Rappuoli R."/>
            <person name="Telford J.L."/>
            <person name="Kasper D.L."/>
            <person name="Grandi G."/>
            <person name="Fraser C.M."/>
        </authorList>
    </citation>
    <scope>NUCLEOTIDE SEQUENCE [LARGE SCALE GENOMIC DNA]</scope>
    <source>
        <strain evidence="2">ATCC BAA-611 / 2603 V/R</strain>
    </source>
</reference>
<organism evidence="1 2">
    <name type="scientific">Streptococcus agalactiae serotype V (strain ATCC BAA-611 / 2603 V/R)</name>
    <dbReference type="NCBI Taxonomy" id="208435"/>
    <lineage>
        <taxon>Bacteria</taxon>
        <taxon>Bacillati</taxon>
        <taxon>Bacillota</taxon>
        <taxon>Bacilli</taxon>
        <taxon>Lactobacillales</taxon>
        <taxon>Streptococcaceae</taxon>
        <taxon>Streptococcus</taxon>
    </lineage>
</organism>
<keyword evidence="2" id="KW-1185">Reference proteome</keyword>
<sequence>MKYIIYNKFPYIGLLSKKVVYLQ</sequence>
<evidence type="ECO:0000313" key="2">
    <source>
        <dbReference type="Proteomes" id="UP000000821"/>
    </source>
</evidence>